<gene>
    <name evidence="6" type="ORF">PZA18_23580</name>
</gene>
<dbReference type="PANTHER" id="PTHR35528:SF3">
    <property type="entry name" value="BLL1675 PROTEIN"/>
    <property type="match status" value="1"/>
</dbReference>
<evidence type="ECO:0000313" key="7">
    <source>
        <dbReference type="Proteomes" id="UP001172778"/>
    </source>
</evidence>
<protein>
    <submittedName>
        <fullName evidence="6">IS6 family transposase</fullName>
    </submittedName>
</protein>
<evidence type="ECO:0000256" key="2">
    <source>
        <dbReference type="ARBA" id="ARBA00023125"/>
    </source>
</evidence>
<evidence type="ECO:0000256" key="3">
    <source>
        <dbReference type="ARBA" id="ARBA00023172"/>
    </source>
</evidence>
<feature type="domain" description="DDE" evidence="5">
    <location>
        <begin position="74"/>
        <end position="202"/>
    </location>
</feature>
<keyword evidence="1" id="KW-0815">Transposition</keyword>
<keyword evidence="3" id="KW-0233">DNA recombination</keyword>
<dbReference type="InterPro" id="IPR047930">
    <property type="entry name" value="Transpos_IS6"/>
</dbReference>
<evidence type="ECO:0000313" key="6">
    <source>
        <dbReference type="EMBL" id="MDK2127025.1"/>
    </source>
</evidence>
<dbReference type="Pfam" id="PF13610">
    <property type="entry name" value="DDE_Tnp_IS240"/>
    <property type="match status" value="1"/>
</dbReference>
<evidence type="ECO:0000259" key="5">
    <source>
        <dbReference type="Pfam" id="PF13610"/>
    </source>
</evidence>
<keyword evidence="7" id="KW-1185">Reference proteome</keyword>
<dbReference type="PANTHER" id="PTHR35528">
    <property type="entry name" value="BLL1675 PROTEIN"/>
    <property type="match status" value="1"/>
</dbReference>
<dbReference type="RefSeq" id="WP_284103344.1">
    <property type="nucleotide sequence ID" value="NZ_JARRAF010000093.1"/>
</dbReference>
<name>A0ABT7E3Y9_9NEIS</name>
<reference evidence="6" key="1">
    <citation type="submission" date="2023-03" db="EMBL/GenBank/DDBJ databases">
        <title>Chitinimonas shenzhenensis gen. nov., sp. nov., a novel member of family Burkholderiaceae isolated from activated sludge collected in Shen Zhen, China.</title>
        <authorList>
            <person name="Wang X."/>
        </authorList>
    </citation>
    <scope>NUCLEOTIDE SEQUENCE</scope>
    <source>
        <strain evidence="6">DQS-5</strain>
    </source>
</reference>
<comment type="caution">
    <text evidence="6">The sequence shown here is derived from an EMBL/GenBank/DDBJ whole genome shotgun (WGS) entry which is preliminary data.</text>
</comment>
<dbReference type="InterPro" id="IPR032874">
    <property type="entry name" value="DDE_dom"/>
</dbReference>
<keyword evidence="2" id="KW-0238">DNA-binding</keyword>
<accession>A0ABT7E3Y9</accession>
<evidence type="ECO:0000256" key="4">
    <source>
        <dbReference type="SAM" id="MobiDB-lite"/>
    </source>
</evidence>
<organism evidence="6 7">
    <name type="scientific">Parachitinimonas caeni</name>
    <dbReference type="NCBI Taxonomy" id="3031301"/>
    <lineage>
        <taxon>Bacteria</taxon>
        <taxon>Pseudomonadati</taxon>
        <taxon>Pseudomonadota</taxon>
        <taxon>Betaproteobacteria</taxon>
        <taxon>Neisseriales</taxon>
        <taxon>Chitinibacteraceae</taxon>
        <taxon>Parachitinimonas</taxon>
    </lineage>
</organism>
<dbReference type="Proteomes" id="UP001172778">
    <property type="component" value="Unassembled WGS sequence"/>
</dbReference>
<proteinExistence type="predicted"/>
<dbReference type="EMBL" id="JARRAF010000093">
    <property type="protein sequence ID" value="MDK2127025.1"/>
    <property type="molecule type" value="Genomic_DNA"/>
</dbReference>
<feature type="region of interest" description="Disordered" evidence="4">
    <location>
        <begin position="156"/>
        <end position="180"/>
    </location>
</feature>
<dbReference type="NCBIfam" id="NF033587">
    <property type="entry name" value="transpos_IS6"/>
    <property type="match status" value="1"/>
</dbReference>
<sequence>MDKDLYHRHRFPAEIIGHAVWLYHRFNLSFRDIEELLASRGVLVSNETIRQWCLKFGQAYANNLCLSRPRRGGKWYLDEVYLSMNGQCHYLWRAVDRAGHVLDILVQSRRNRHAAKRFLRKLLKGLCYAPRVMITDKLKRYAAAKQDIMPGVEHRQHKGLNSRAEVSHQPTRLKEKPMRHFKSPTQAQRFLSAHGPINNLFRCRRHLLSRVDVRAAREKAFFTWQIITNALAAA</sequence>
<evidence type="ECO:0000256" key="1">
    <source>
        <dbReference type="ARBA" id="ARBA00022578"/>
    </source>
</evidence>
<dbReference type="InterPro" id="IPR052183">
    <property type="entry name" value="IS_Transposase"/>
</dbReference>